<dbReference type="Proteomes" id="UP000002417">
    <property type="component" value="Chromosome"/>
</dbReference>
<evidence type="ECO:0000313" key="3">
    <source>
        <dbReference type="Proteomes" id="UP000002417"/>
    </source>
</evidence>
<feature type="domain" description="Phasin" evidence="1">
    <location>
        <begin position="70"/>
        <end position="164"/>
    </location>
</feature>
<dbReference type="Pfam" id="PF09361">
    <property type="entry name" value="Phasin_2"/>
    <property type="match status" value="1"/>
</dbReference>
<dbReference type="STRING" id="78245.Xaut_3769"/>
<evidence type="ECO:0000259" key="1">
    <source>
        <dbReference type="Pfam" id="PF09361"/>
    </source>
</evidence>
<dbReference type="InterPro" id="IPR018968">
    <property type="entry name" value="Phasin"/>
</dbReference>
<gene>
    <name evidence="2" type="ordered locus">Xaut_3769</name>
</gene>
<sequence>MCLGARTLAARFTEDDMNDTFIKAYQDQVEAAKKAFSSHAVPGVEVPAGVREIAEKGLATFRENYTKLKGSADQVNAAFEDTYTSASKGVAEYNAKVLEAVQSNVNAALDYFNSLLGTKTVSEAVELSTGHARKQFEVLTSQAKDLSALAQKVAADSSEPLKASVEKTFRTAA</sequence>
<dbReference type="KEGG" id="xau:Xaut_3769"/>
<dbReference type="AlphaFoldDB" id="A7ILV1"/>
<proteinExistence type="predicted"/>
<evidence type="ECO:0000313" key="2">
    <source>
        <dbReference type="EMBL" id="ABS68994.1"/>
    </source>
</evidence>
<dbReference type="HOGENOM" id="CLU_119062_0_0_5"/>
<keyword evidence="3" id="KW-1185">Reference proteome</keyword>
<name>A7ILV1_XANP2</name>
<dbReference type="InterPro" id="IPR010234">
    <property type="entry name" value="Phasin_subfam-2"/>
</dbReference>
<dbReference type="NCBIfam" id="TIGR01985">
    <property type="entry name" value="phasin_2"/>
    <property type="match status" value="1"/>
</dbReference>
<dbReference type="eggNOG" id="COG5490">
    <property type="taxonomic scope" value="Bacteria"/>
</dbReference>
<dbReference type="EMBL" id="CP000781">
    <property type="protein sequence ID" value="ABS68994.1"/>
    <property type="molecule type" value="Genomic_DNA"/>
</dbReference>
<reference evidence="2 3" key="1">
    <citation type="submission" date="2007-07" db="EMBL/GenBank/DDBJ databases">
        <title>Complete sequence of chromosome of Xanthobacter autotrophicus Py2.</title>
        <authorList>
            <consortium name="US DOE Joint Genome Institute"/>
            <person name="Copeland A."/>
            <person name="Lucas S."/>
            <person name="Lapidus A."/>
            <person name="Barry K."/>
            <person name="Glavina del Rio T."/>
            <person name="Hammon N."/>
            <person name="Israni S."/>
            <person name="Dalin E."/>
            <person name="Tice H."/>
            <person name="Pitluck S."/>
            <person name="Sims D."/>
            <person name="Brettin T."/>
            <person name="Bruce D."/>
            <person name="Detter J.C."/>
            <person name="Han C."/>
            <person name="Tapia R."/>
            <person name="Brainard J."/>
            <person name="Schmutz J."/>
            <person name="Larimer F."/>
            <person name="Land M."/>
            <person name="Hauser L."/>
            <person name="Kyrpides N."/>
            <person name="Kim E."/>
            <person name="Ensigns S.A."/>
            <person name="Richardson P."/>
        </authorList>
    </citation>
    <scope>NUCLEOTIDE SEQUENCE [LARGE SCALE GENOMIC DNA]</scope>
    <source>
        <strain evidence="3">ATCC BAA-1158 / Py2</strain>
    </source>
</reference>
<organism evidence="2 3">
    <name type="scientific">Xanthobacter autotrophicus (strain ATCC BAA-1158 / Py2)</name>
    <dbReference type="NCBI Taxonomy" id="78245"/>
    <lineage>
        <taxon>Bacteria</taxon>
        <taxon>Pseudomonadati</taxon>
        <taxon>Pseudomonadota</taxon>
        <taxon>Alphaproteobacteria</taxon>
        <taxon>Hyphomicrobiales</taxon>
        <taxon>Xanthobacteraceae</taxon>
        <taxon>Xanthobacter</taxon>
    </lineage>
</organism>
<dbReference type="PhylomeDB" id="A7ILV1"/>
<accession>A7ILV1</accession>
<protein>
    <submittedName>
        <fullName evidence="2">Phasin</fullName>
    </submittedName>
</protein>